<evidence type="ECO:0000256" key="3">
    <source>
        <dbReference type="ARBA" id="ARBA00022989"/>
    </source>
</evidence>
<dbReference type="PANTHER" id="PTHR36926">
    <property type="entry name" value="COLICIN V PRODUCTION PROTEIN"/>
    <property type="match status" value="1"/>
</dbReference>
<keyword evidence="7" id="KW-1185">Reference proteome</keyword>
<evidence type="ECO:0000256" key="2">
    <source>
        <dbReference type="ARBA" id="ARBA00022692"/>
    </source>
</evidence>
<keyword evidence="2 5" id="KW-0812">Transmembrane</keyword>
<feature type="transmembrane region" description="Helical" evidence="5">
    <location>
        <begin position="6"/>
        <end position="24"/>
    </location>
</feature>
<evidence type="ECO:0000256" key="1">
    <source>
        <dbReference type="ARBA" id="ARBA00004141"/>
    </source>
</evidence>
<comment type="caution">
    <text evidence="6">The sequence shown here is derived from an EMBL/GenBank/DDBJ whole genome shotgun (WGS) entry which is preliminary data.</text>
</comment>
<accession>A0ABW2A7G0</accession>
<feature type="transmembrane region" description="Helical" evidence="5">
    <location>
        <begin position="31"/>
        <end position="51"/>
    </location>
</feature>
<feature type="transmembrane region" description="Helical" evidence="5">
    <location>
        <begin position="100"/>
        <end position="123"/>
    </location>
</feature>
<evidence type="ECO:0000256" key="4">
    <source>
        <dbReference type="ARBA" id="ARBA00023136"/>
    </source>
</evidence>
<dbReference type="InterPro" id="IPR052719">
    <property type="entry name" value="CvpA-like"/>
</dbReference>
<sequence>MNWADWTIIAIVAVSGLFSLKRGFVREALSLATWVAAFVVARLFTAPLSLVLQDYIQTPSARIAVAFAILFLATLIVGAMISALIAALVQATGLSSTDRILGVGFGIARGALLIVVLVALLGITPAVQDPWWHESRLIPHFIQMESWTRDLAQDAVRAIWNVGR</sequence>
<dbReference type="Proteomes" id="UP001596422">
    <property type="component" value="Unassembled WGS sequence"/>
</dbReference>
<protein>
    <submittedName>
        <fullName evidence="6">CvpA family protein</fullName>
    </submittedName>
</protein>
<dbReference type="EMBL" id="JBHSWE010000001">
    <property type="protein sequence ID" value="MFC6673490.1"/>
    <property type="molecule type" value="Genomic_DNA"/>
</dbReference>
<dbReference type="Pfam" id="PF02674">
    <property type="entry name" value="Colicin_V"/>
    <property type="match status" value="1"/>
</dbReference>
<keyword evidence="4 5" id="KW-0472">Membrane</keyword>
<reference evidence="7" key="1">
    <citation type="journal article" date="2019" name="Int. J. Syst. Evol. Microbiol.">
        <title>The Global Catalogue of Microorganisms (GCM) 10K type strain sequencing project: providing services to taxonomists for standard genome sequencing and annotation.</title>
        <authorList>
            <consortium name="The Broad Institute Genomics Platform"/>
            <consortium name="The Broad Institute Genome Sequencing Center for Infectious Disease"/>
            <person name="Wu L."/>
            <person name="Ma J."/>
        </authorList>
    </citation>
    <scope>NUCLEOTIDE SEQUENCE [LARGE SCALE GENOMIC DNA]</scope>
    <source>
        <strain evidence="7">NBRC 111756</strain>
    </source>
</reference>
<evidence type="ECO:0000313" key="6">
    <source>
        <dbReference type="EMBL" id="MFC6673490.1"/>
    </source>
</evidence>
<keyword evidence="3 5" id="KW-1133">Transmembrane helix</keyword>
<evidence type="ECO:0000256" key="5">
    <source>
        <dbReference type="SAM" id="Phobius"/>
    </source>
</evidence>
<dbReference type="InterPro" id="IPR003825">
    <property type="entry name" value="Colicin-V_CvpA"/>
</dbReference>
<dbReference type="RefSeq" id="WP_379911910.1">
    <property type="nucleotide sequence ID" value="NZ_JBHSWE010000001.1"/>
</dbReference>
<gene>
    <name evidence="6" type="ORF">ACFQDL_27925</name>
</gene>
<feature type="transmembrane region" description="Helical" evidence="5">
    <location>
        <begin position="63"/>
        <end position="88"/>
    </location>
</feature>
<comment type="subcellular location">
    <subcellularLocation>
        <location evidence="1">Membrane</location>
        <topology evidence="1">Multi-pass membrane protein</topology>
    </subcellularLocation>
</comment>
<dbReference type="PANTHER" id="PTHR36926:SF1">
    <property type="entry name" value="COLICIN V PRODUCTION PROTEIN"/>
    <property type="match status" value="1"/>
</dbReference>
<organism evidence="6 7">
    <name type="scientific">Marinobacterium aestuariivivens</name>
    <dbReference type="NCBI Taxonomy" id="1698799"/>
    <lineage>
        <taxon>Bacteria</taxon>
        <taxon>Pseudomonadati</taxon>
        <taxon>Pseudomonadota</taxon>
        <taxon>Gammaproteobacteria</taxon>
        <taxon>Oceanospirillales</taxon>
        <taxon>Oceanospirillaceae</taxon>
        <taxon>Marinobacterium</taxon>
    </lineage>
</organism>
<proteinExistence type="predicted"/>
<evidence type="ECO:0000313" key="7">
    <source>
        <dbReference type="Proteomes" id="UP001596422"/>
    </source>
</evidence>
<name>A0ABW2A7G0_9GAMM</name>